<dbReference type="AlphaFoldDB" id="A0A9P0J0Q7"/>
<dbReference type="EMBL" id="OU899035">
    <property type="protein sequence ID" value="CAH1724485.1"/>
    <property type="molecule type" value="Genomic_DNA"/>
</dbReference>
<reference evidence="9" key="2">
    <citation type="submission" date="2022-10" db="EMBL/GenBank/DDBJ databases">
        <authorList>
            <consortium name="ENA_rothamsted_submissions"/>
            <consortium name="culmorum"/>
            <person name="King R."/>
        </authorList>
    </citation>
    <scope>NUCLEOTIDE SEQUENCE</scope>
</reference>
<keyword evidence="4" id="KW-0762">Sugar transport</keyword>
<keyword evidence="7 8" id="KW-0472">Membrane</keyword>
<evidence type="ECO:0000256" key="5">
    <source>
        <dbReference type="ARBA" id="ARBA00022692"/>
    </source>
</evidence>
<evidence type="ECO:0000256" key="7">
    <source>
        <dbReference type="ARBA" id="ARBA00023136"/>
    </source>
</evidence>
<dbReference type="PANTHER" id="PTHR10778">
    <property type="entry name" value="SOLUTE CARRIER FAMILY 35 MEMBER B"/>
    <property type="match status" value="1"/>
</dbReference>
<accession>A0A9P0J0Q7</accession>
<evidence type="ECO:0000256" key="6">
    <source>
        <dbReference type="ARBA" id="ARBA00022989"/>
    </source>
</evidence>
<keyword evidence="3" id="KW-0813">Transport</keyword>
<dbReference type="OrthoDB" id="999962at2759"/>
<feature type="transmembrane region" description="Helical" evidence="8">
    <location>
        <begin position="237"/>
        <end position="261"/>
    </location>
</feature>
<evidence type="ECO:0000256" key="2">
    <source>
        <dbReference type="ARBA" id="ARBA00010694"/>
    </source>
</evidence>
<gene>
    <name evidence="9" type="ORF">APHIGO_LOCUS5767</name>
</gene>
<feature type="transmembrane region" description="Helical" evidence="8">
    <location>
        <begin position="160"/>
        <end position="178"/>
    </location>
</feature>
<dbReference type="GO" id="GO:0000139">
    <property type="term" value="C:Golgi membrane"/>
    <property type="evidence" value="ECO:0007669"/>
    <property type="project" value="TreeGrafter"/>
</dbReference>
<dbReference type="InterPro" id="IPR037185">
    <property type="entry name" value="EmrE-like"/>
</dbReference>
<keyword evidence="10" id="KW-1185">Reference proteome</keyword>
<feature type="transmembrane region" description="Helical" evidence="8">
    <location>
        <begin position="31"/>
        <end position="51"/>
    </location>
</feature>
<evidence type="ECO:0000256" key="4">
    <source>
        <dbReference type="ARBA" id="ARBA00022597"/>
    </source>
</evidence>
<keyword evidence="5 8" id="KW-0812">Transmembrane</keyword>
<comment type="subcellular location">
    <subcellularLocation>
        <location evidence="1">Endomembrane system</location>
        <topology evidence="1">Multi-pass membrane protein</topology>
    </subcellularLocation>
</comment>
<name>A0A9P0J0Q7_APHGO</name>
<evidence type="ECO:0008006" key="11">
    <source>
        <dbReference type="Google" id="ProtNLM"/>
    </source>
</evidence>
<dbReference type="InterPro" id="IPR013657">
    <property type="entry name" value="SCL35B1-4/HUT1"/>
</dbReference>
<feature type="transmembrane region" description="Helical" evidence="8">
    <location>
        <begin position="295"/>
        <end position="312"/>
    </location>
</feature>
<feature type="transmembrane region" description="Helical" evidence="8">
    <location>
        <begin position="63"/>
        <end position="82"/>
    </location>
</feature>
<comment type="similarity">
    <text evidence="2">Belongs to the nucleotide-sugar transporter family. SLC35B subfamily.</text>
</comment>
<dbReference type="Proteomes" id="UP001154329">
    <property type="component" value="Chromosome 2"/>
</dbReference>
<dbReference type="GO" id="GO:0005462">
    <property type="term" value="F:UDP-N-acetylglucosamine transmembrane transporter activity"/>
    <property type="evidence" value="ECO:0007669"/>
    <property type="project" value="TreeGrafter"/>
</dbReference>
<evidence type="ECO:0000256" key="8">
    <source>
        <dbReference type="SAM" id="Phobius"/>
    </source>
</evidence>
<keyword evidence="6 8" id="KW-1133">Transmembrane helix</keyword>
<proteinExistence type="inferred from homology"/>
<evidence type="ECO:0000313" key="10">
    <source>
        <dbReference type="Proteomes" id="UP001154329"/>
    </source>
</evidence>
<feature type="transmembrane region" description="Helical" evidence="8">
    <location>
        <begin position="121"/>
        <end position="140"/>
    </location>
</feature>
<organism evidence="9 10">
    <name type="scientific">Aphis gossypii</name>
    <name type="common">Cotton aphid</name>
    <dbReference type="NCBI Taxonomy" id="80765"/>
    <lineage>
        <taxon>Eukaryota</taxon>
        <taxon>Metazoa</taxon>
        <taxon>Ecdysozoa</taxon>
        <taxon>Arthropoda</taxon>
        <taxon>Hexapoda</taxon>
        <taxon>Insecta</taxon>
        <taxon>Pterygota</taxon>
        <taxon>Neoptera</taxon>
        <taxon>Paraneoptera</taxon>
        <taxon>Hemiptera</taxon>
        <taxon>Sternorrhyncha</taxon>
        <taxon>Aphidomorpha</taxon>
        <taxon>Aphidoidea</taxon>
        <taxon>Aphididae</taxon>
        <taxon>Aphidini</taxon>
        <taxon>Aphis</taxon>
        <taxon>Aphis</taxon>
    </lineage>
</organism>
<dbReference type="PANTHER" id="PTHR10778:SF4">
    <property type="entry name" value="NUCLEOTIDE SUGAR TRANSPORTER SLC35B4"/>
    <property type="match status" value="1"/>
</dbReference>
<protein>
    <recommendedName>
        <fullName evidence="11">UDP-xylose and UDP-N-acetylglucosamine transporter</fullName>
    </recommendedName>
</protein>
<dbReference type="GO" id="GO:0005789">
    <property type="term" value="C:endoplasmic reticulum membrane"/>
    <property type="evidence" value="ECO:0007669"/>
    <property type="project" value="TreeGrafter"/>
</dbReference>
<evidence type="ECO:0000256" key="3">
    <source>
        <dbReference type="ARBA" id="ARBA00022448"/>
    </source>
</evidence>
<feature type="transmembrane region" description="Helical" evidence="8">
    <location>
        <begin position="94"/>
        <end position="112"/>
    </location>
</feature>
<sequence length="337" mass="37776">MSIPVAIGSTFFGCMSNVVFLELLVKEDPGIGNLITFSQFFLIALHGFIFTAKCGTKKPSISVKGYMILVAMFFVTNVLNNYAFDLNIAMPLHMIFRAGSLIANMVMGVIILKKKYTLDKFISVGMITAGITICTIVSGQDVKKTVVHGVVQNTSELEDFFWWCLGIACLTIALFISARMGIYQETLYKQHGKHPQEALFYTHLIPLPWFLCLYSNLKEHTLMAFESEPLPYIGFGIPGTIVYLIGNVFTQYICISSVYFLTTECSSLTVTLVITLRKFASLLFSILYFSNPFTLYHWIGTLLVFIGTIIFTEIPQKVQQMTAPQKATKKAKKTKTN</sequence>
<feature type="transmembrane region" description="Helical" evidence="8">
    <location>
        <begin position="198"/>
        <end position="217"/>
    </location>
</feature>
<dbReference type="SUPFAM" id="SSF103481">
    <property type="entry name" value="Multidrug resistance efflux transporter EmrE"/>
    <property type="match status" value="1"/>
</dbReference>
<dbReference type="GO" id="GO:0005464">
    <property type="term" value="F:UDP-xylose transmembrane transporter activity"/>
    <property type="evidence" value="ECO:0007669"/>
    <property type="project" value="TreeGrafter"/>
</dbReference>
<feature type="transmembrane region" description="Helical" evidence="8">
    <location>
        <begin position="268"/>
        <end position="289"/>
    </location>
</feature>
<evidence type="ECO:0000256" key="1">
    <source>
        <dbReference type="ARBA" id="ARBA00004127"/>
    </source>
</evidence>
<evidence type="ECO:0000313" key="9">
    <source>
        <dbReference type="EMBL" id="CAH1724485.1"/>
    </source>
</evidence>
<reference evidence="9" key="1">
    <citation type="submission" date="2022-02" db="EMBL/GenBank/DDBJ databases">
        <authorList>
            <person name="King R."/>
        </authorList>
    </citation>
    <scope>NUCLEOTIDE SEQUENCE</scope>
</reference>
<dbReference type="Pfam" id="PF08449">
    <property type="entry name" value="UAA"/>
    <property type="match status" value="1"/>
</dbReference>